<sequence>MSEKNQTIKDNGINMSLARYEKNPILTRKDIPDIPPYILDPTSVFNPGAVKYKGCIKLMLRVQTRGRRTYLCMAESTDGFEFQVCSKVVRFNGFDRLREKVFHVYDPRITEIDRVFYVIFAMDMNRNCLLGLARTTNFEDFDFIGIVSDEPNRNGVLFSERIGGLYTRLDRPNRNPVAGDISSGSRIVLSTSLDMVNWRSQGTVIAGRHHYWDEDIGAGPPPIKTREGWILLYHGIARHFDSVNIYQAGVILMDLKTPLVILGRSRNNILEPRAEYELIGQVPNVVFPSGIIVDEYDDEGFAKPDSRVLVYYGAADTSVAVATTTVRELIDLARND</sequence>
<dbReference type="GO" id="GO:0016757">
    <property type="term" value="F:glycosyltransferase activity"/>
    <property type="evidence" value="ECO:0007669"/>
    <property type="project" value="UniProtKB-KW"/>
</dbReference>
<evidence type="ECO:0000256" key="2">
    <source>
        <dbReference type="ARBA" id="ARBA00022679"/>
    </source>
</evidence>
<comment type="caution">
    <text evidence="4">The sequence shown here is derived from an EMBL/GenBank/DDBJ whole genome shotgun (WGS) entry which is preliminary data.</text>
</comment>
<accession>A0A948RZU6</accession>
<comment type="similarity">
    <text evidence="3">Belongs to the glycosyl hydrolase 130 family.</text>
</comment>
<dbReference type="PANTHER" id="PTHR34106:SF5">
    <property type="entry name" value="GLYCOSIDASE"/>
    <property type="match status" value="1"/>
</dbReference>
<reference evidence="4" key="1">
    <citation type="submission" date="2021-05" db="EMBL/GenBank/DDBJ databases">
        <title>Energy efficiency and biological interactions define the core microbiome of deep oligotrophic groundwater.</title>
        <authorList>
            <person name="Mehrshad M."/>
            <person name="Lopez-Fernandez M."/>
            <person name="Bell E."/>
            <person name="Bernier-Latmani R."/>
            <person name="Bertilsson S."/>
            <person name="Dopson M."/>
        </authorList>
    </citation>
    <scope>NUCLEOTIDE SEQUENCE</scope>
    <source>
        <strain evidence="4">Modern_marine.mb.64</strain>
    </source>
</reference>
<evidence type="ECO:0000256" key="3">
    <source>
        <dbReference type="ARBA" id="ARBA00024356"/>
    </source>
</evidence>
<evidence type="ECO:0000313" key="4">
    <source>
        <dbReference type="EMBL" id="MBU2692672.1"/>
    </source>
</evidence>
<dbReference type="CDD" id="cd08993">
    <property type="entry name" value="GH130"/>
    <property type="match status" value="1"/>
</dbReference>
<dbReference type="Pfam" id="PF04041">
    <property type="entry name" value="Glyco_hydro_130"/>
    <property type="match status" value="1"/>
</dbReference>
<dbReference type="AlphaFoldDB" id="A0A948RZU6"/>
<dbReference type="EMBL" id="JAHJDP010000098">
    <property type="protein sequence ID" value="MBU2692672.1"/>
    <property type="molecule type" value="Genomic_DNA"/>
</dbReference>
<dbReference type="PIRSF" id="PIRSF016202">
    <property type="entry name" value="PH1107"/>
    <property type="match status" value="1"/>
</dbReference>
<proteinExistence type="inferred from homology"/>
<dbReference type="GO" id="GO:0016787">
    <property type="term" value="F:hydrolase activity"/>
    <property type="evidence" value="ECO:0007669"/>
    <property type="project" value="UniProtKB-KW"/>
</dbReference>
<dbReference type="PANTHER" id="PTHR34106">
    <property type="entry name" value="GLYCOSIDASE"/>
    <property type="match status" value="1"/>
</dbReference>
<organism evidence="4 5">
    <name type="scientific">Eiseniibacteriota bacterium</name>
    <dbReference type="NCBI Taxonomy" id="2212470"/>
    <lineage>
        <taxon>Bacteria</taxon>
        <taxon>Candidatus Eiseniibacteriota</taxon>
    </lineage>
</organism>
<evidence type="ECO:0000256" key="1">
    <source>
        <dbReference type="ARBA" id="ARBA00022676"/>
    </source>
</evidence>
<gene>
    <name evidence="4" type="ORF">KJ970_17285</name>
</gene>
<dbReference type="SUPFAM" id="SSF75005">
    <property type="entry name" value="Arabinanase/levansucrase/invertase"/>
    <property type="match status" value="1"/>
</dbReference>
<keyword evidence="2" id="KW-0808">Transferase</keyword>
<dbReference type="InterPro" id="IPR023296">
    <property type="entry name" value="Glyco_hydro_beta-prop_sf"/>
</dbReference>
<dbReference type="InterPro" id="IPR007184">
    <property type="entry name" value="Mannoside_phosphorylase"/>
</dbReference>
<dbReference type="Gene3D" id="2.115.10.20">
    <property type="entry name" value="Glycosyl hydrolase domain, family 43"/>
    <property type="match status" value="1"/>
</dbReference>
<keyword evidence="4" id="KW-0378">Hydrolase</keyword>
<keyword evidence="1" id="KW-0328">Glycosyltransferase</keyword>
<dbReference type="Proteomes" id="UP000777784">
    <property type="component" value="Unassembled WGS sequence"/>
</dbReference>
<name>A0A948RZU6_UNCEI</name>
<protein>
    <submittedName>
        <fullName evidence="4">Glycoside hydrolase family 130 protein</fullName>
    </submittedName>
</protein>
<evidence type="ECO:0000313" key="5">
    <source>
        <dbReference type="Proteomes" id="UP000777784"/>
    </source>
</evidence>